<protein>
    <recommendedName>
        <fullName evidence="4">TTL-domain-containing protein</fullName>
    </recommendedName>
</protein>
<dbReference type="STRING" id="1858805.M5GCU0"/>
<feature type="compositionally biased region" description="Acidic residues" evidence="1">
    <location>
        <begin position="184"/>
        <end position="199"/>
    </location>
</feature>
<dbReference type="Proteomes" id="UP000030653">
    <property type="component" value="Unassembled WGS sequence"/>
</dbReference>
<sequence length="488" mass="54011">MLSSSPPPPFTAFVNFPSRFFTSLITAALLRTYPSLSILSSLPAPPPLPLLQWADYDLLNHELTLSQAHSDLSRVLSCSYVIRKSLIRKHYLASTVAQWLAKHPSSLLGAAVPKTWAVEVRFADELEELWADELWDLGKYLDEQEEAEEEEERRWYILKPGMADKGQGIRMFSSKHELEEIFEEFEEESKDDDDDDEDATALVDGENGKQDGGRNGESTRVNAQQMRHFVIQEYVPRALLLNPLAPHTHSLTPHKFHLRAYVVSSRSSPLTLYLHPRLLALFSALPYVSPRAPMTQESLMGHLTNTCLQKEETKERFVFELAELVGWEYALPLPATNTHRTGSASGVITEEDLGAITRGVGEVLAETWRAALGAGQVHFQPLPNAFELFGCDLLVSLRPPVAVPCSGASQHNEGKFLIHLLEINACPDVEQTGTRLNGVIEDLVGGIVQDIVVPWAREIGGPEPGEVGHTLQPGAGLVKILELGVRGA</sequence>
<accession>M5GCU0</accession>
<dbReference type="Gene3D" id="3.30.470.20">
    <property type="entry name" value="ATP-grasp fold, B domain"/>
    <property type="match status" value="1"/>
</dbReference>
<dbReference type="AlphaFoldDB" id="M5GCU0"/>
<dbReference type="InterPro" id="IPR027746">
    <property type="entry name" value="TTL"/>
</dbReference>
<keyword evidence="3" id="KW-1185">Reference proteome</keyword>
<evidence type="ECO:0000313" key="3">
    <source>
        <dbReference type="Proteomes" id="UP000030653"/>
    </source>
</evidence>
<name>M5GCU0_DACPD</name>
<reference evidence="2 3" key="1">
    <citation type="journal article" date="2012" name="Science">
        <title>The Paleozoic origin of enzymatic lignin decomposition reconstructed from 31 fungal genomes.</title>
        <authorList>
            <person name="Floudas D."/>
            <person name="Binder M."/>
            <person name="Riley R."/>
            <person name="Barry K."/>
            <person name="Blanchette R.A."/>
            <person name="Henrissat B."/>
            <person name="Martinez A.T."/>
            <person name="Otillar R."/>
            <person name="Spatafora J.W."/>
            <person name="Yadav J.S."/>
            <person name="Aerts A."/>
            <person name="Benoit I."/>
            <person name="Boyd A."/>
            <person name="Carlson A."/>
            <person name="Copeland A."/>
            <person name="Coutinho P.M."/>
            <person name="de Vries R.P."/>
            <person name="Ferreira P."/>
            <person name="Findley K."/>
            <person name="Foster B."/>
            <person name="Gaskell J."/>
            <person name="Glotzer D."/>
            <person name="Gorecki P."/>
            <person name="Heitman J."/>
            <person name="Hesse C."/>
            <person name="Hori C."/>
            <person name="Igarashi K."/>
            <person name="Jurgens J.A."/>
            <person name="Kallen N."/>
            <person name="Kersten P."/>
            <person name="Kohler A."/>
            <person name="Kuees U."/>
            <person name="Kumar T.K.A."/>
            <person name="Kuo A."/>
            <person name="LaButti K."/>
            <person name="Larrondo L.F."/>
            <person name="Lindquist E."/>
            <person name="Ling A."/>
            <person name="Lombard V."/>
            <person name="Lucas S."/>
            <person name="Lundell T."/>
            <person name="Martin R."/>
            <person name="McLaughlin D.J."/>
            <person name="Morgenstern I."/>
            <person name="Morin E."/>
            <person name="Murat C."/>
            <person name="Nagy L.G."/>
            <person name="Nolan M."/>
            <person name="Ohm R.A."/>
            <person name="Patyshakuliyeva A."/>
            <person name="Rokas A."/>
            <person name="Ruiz-Duenas F.J."/>
            <person name="Sabat G."/>
            <person name="Salamov A."/>
            <person name="Samejima M."/>
            <person name="Schmutz J."/>
            <person name="Slot J.C."/>
            <person name="St John F."/>
            <person name="Stenlid J."/>
            <person name="Sun H."/>
            <person name="Sun S."/>
            <person name="Syed K."/>
            <person name="Tsang A."/>
            <person name="Wiebenga A."/>
            <person name="Young D."/>
            <person name="Pisabarro A."/>
            <person name="Eastwood D.C."/>
            <person name="Martin F."/>
            <person name="Cullen D."/>
            <person name="Grigoriev I.V."/>
            <person name="Hibbett D.S."/>
        </authorList>
    </citation>
    <scope>NUCLEOTIDE SEQUENCE [LARGE SCALE GENOMIC DNA]</scope>
    <source>
        <strain evidence="2 3">DJM-731 SS1</strain>
    </source>
</reference>
<dbReference type="PANTHER" id="PTHR47551:SF1">
    <property type="entry name" value="TUBULIN--TYROSINE LIGASE PBY1-RELATED"/>
    <property type="match status" value="1"/>
</dbReference>
<dbReference type="OMA" id="LARKDHM"/>
<dbReference type="OrthoDB" id="202825at2759"/>
<dbReference type="InterPro" id="IPR004344">
    <property type="entry name" value="TTL/TTLL_fam"/>
</dbReference>
<dbReference type="GeneID" id="63683578"/>
<dbReference type="HOGENOM" id="CLU_031301_0_0_1"/>
<proteinExistence type="predicted"/>
<evidence type="ECO:0000256" key="1">
    <source>
        <dbReference type="SAM" id="MobiDB-lite"/>
    </source>
</evidence>
<evidence type="ECO:0008006" key="4">
    <source>
        <dbReference type="Google" id="ProtNLM"/>
    </source>
</evidence>
<organism evidence="2 3">
    <name type="scientific">Dacryopinax primogenitus (strain DJM 731)</name>
    <name type="common">Brown rot fungus</name>
    <dbReference type="NCBI Taxonomy" id="1858805"/>
    <lineage>
        <taxon>Eukaryota</taxon>
        <taxon>Fungi</taxon>
        <taxon>Dikarya</taxon>
        <taxon>Basidiomycota</taxon>
        <taxon>Agaricomycotina</taxon>
        <taxon>Dacrymycetes</taxon>
        <taxon>Dacrymycetales</taxon>
        <taxon>Dacrymycetaceae</taxon>
        <taxon>Dacryopinax</taxon>
    </lineage>
</organism>
<dbReference type="PROSITE" id="PS51221">
    <property type="entry name" value="TTL"/>
    <property type="match status" value="1"/>
</dbReference>
<feature type="region of interest" description="Disordered" evidence="1">
    <location>
        <begin position="184"/>
        <end position="221"/>
    </location>
</feature>
<gene>
    <name evidence="2" type="ORF">DACRYDRAFT_107694</name>
</gene>
<dbReference type="RefSeq" id="XP_040628865.1">
    <property type="nucleotide sequence ID" value="XM_040768516.1"/>
</dbReference>
<dbReference type="Pfam" id="PF03133">
    <property type="entry name" value="TTL"/>
    <property type="match status" value="1"/>
</dbReference>
<dbReference type="EMBL" id="JH795863">
    <property type="protein sequence ID" value="EJU01968.1"/>
    <property type="molecule type" value="Genomic_DNA"/>
</dbReference>
<dbReference type="PANTHER" id="PTHR47551">
    <property type="entry name" value="TUBULIN--TYROSINE LIGASE PBY1-RELATED"/>
    <property type="match status" value="1"/>
</dbReference>
<evidence type="ECO:0000313" key="2">
    <source>
        <dbReference type="EMBL" id="EJU01968.1"/>
    </source>
</evidence>
<dbReference type="GO" id="GO:0000932">
    <property type="term" value="C:P-body"/>
    <property type="evidence" value="ECO:0007669"/>
    <property type="project" value="TreeGrafter"/>
</dbReference>